<feature type="region of interest" description="Disordered" evidence="1">
    <location>
        <begin position="33"/>
        <end position="60"/>
    </location>
</feature>
<accession>A0A1G7QKI2</accession>
<sequence>MKLGSYVALTLLAGAVAVGGTAVSAEIAGTPLTIASADGMTETDHDRDDHESSEGDAGVSAAAVRDTLKAHGYTDVRDIDRDDGRYEADARTADGNRVEVDVDAGTGRIIREEREE</sequence>
<proteinExistence type="predicted"/>
<dbReference type="STRING" id="1082479.SAMN05216241_10445"/>
<keyword evidence="5" id="KW-1185">Reference proteome</keyword>
<keyword evidence="2" id="KW-0732">Signal</keyword>
<dbReference type="EMBL" id="FNCE01000004">
    <property type="protein sequence ID" value="SDF99061.1"/>
    <property type="molecule type" value="Genomic_DNA"/>
</dbReference>
<name>A0A1G7QKI2_9PROT</name>
<protein>
    <submittedName>
        <fullName evidence="4">Peptidase propeptide and YPEB domain-containing protein</fullName>
    </submittedName>
</protein>
<dbReference type="Proteomes" id="UP000199415">
    <property type="component" value="Unassembled WGS sequence"/>
</dbReference>
<evidence type="ECO:0000313" key="5">
    <source>
        <dbReference type="Proteomes" id="UP000199415"/>
    </source>
</evidence>
<feature type="compositionally biased region" description="Basic and acidic residues" evidence="1">
    <location>
        <begin position="42"/>
        <end position="53"/>
    </location>
</feature>
<dbReference type="InterPro" id="IPR025711">
    <property type="entry name" value="PepSY"/>
</dbReference>
<reference evidence="4 5" key="1">
    <citation type="submission" date="2016-10" db="EMBL/GenBank/DDBJ databases">
        <authorList>
            <person name="de Groot N.N."/>
        </authorList>
    </citation>
    <scope>NUCLEOTIDE SEQUENCE [LARGE SCALE GENOMIC DNA]</scope>
    <source>
        <strain evidence="4 5">DSM 25584</strain>
    </source>
</reference>
<dbReference type="Pfam" id="PF13670">
    <property type="entry name" value="PepSY_2"/>
    <property type="match status" value="1"/>
</dbReference>
<evidence type="ECO:0000256" key="2">
    <source>
        <dbReference type="SAM" id="SignalP"/>
    </source>
</evidence>
<evidence type="ECO:0000259" key="3">
    <source>
        <dbReference type="Pfam" id="PF13670"/>
    </source>
</evidence>
<dbReference type="RefSeq" id="WP_090019447.1">
    <property type="nucleotide sequence ID" value="NZ_FNCE01000004.1"/>
</dbReference>
<feature type="signal peptide" evidence="2">
    <location>
        <begin position="1"/>
        <end position="24"/>
    </location>
</feature>
<gene>
    <name evidence="4" type="ORF">SAMN05216241_10445</name>
</gene>
<dbReference type="AlphaFoldDB" id="A0A1G7QKI2"/>
<organism evidence="4 5">
    <name type="scientific">Limimonas halophila</name>
    <dbReference type="NCBI Taxonomy" id="1082479"/>
    <lineage>
        <taxon>Bacteria</taxon>
        <taxon>Pseudomonadati</taxon>
        <taxon>Pseudomonadota</taxon>
        <taxon>Alphaproteobacteria</taxon>
        <taxon>Rhodospirillales</taxon>
        <taxon>Rhodovibrionaceae</taxon>
        <taxon>Limimonas</taxon>
    </lineage>
</organism>
<feature type="domain" description="PepSY" evidence="3">
    <location>
        <begin position="49"/>
        <end position="113"/>
    </location>
</feature>
<evidence type="ECO:0000256" key="1">
    <source>
        <dbReference type="SAM" id="MobiDB-lite"/>
    </source>
</evidence>
<feature type="chain" id="PRO_5011449476" evidence="2">
    <location>
        <begin position="25"/>
        <end position="116"/>
    </location>
</feature>
<evidence type="ECO:0000313" key="4">
    <source>
        <dbReference type="EMBL" id="SDF99061.1"/>
    </source>
</evidence>